<feature type="transmembrane region" description="Helical" evidence="2">
    <location>
        <begin position="300"/>
        <end position="321"/>
    </location>
</feature>
<gene>
    <name evidence="4" type="ORF">BO80DRAFT_482604</name>
</gene>
<protein>
    <recommendedName>
        <fullName evidence="6">Integral membrane protein</fullName>
    </recommendedName>
</protein>
<feature type="compositionally biased region" description="Polar residues" evidence="1">
    <location>
        <begin position="446"/>
        <end position="455"/>
    </location>
</feature>
<dbReference type="VEuPathDB" id="FungiDB:BO80DRAFT_482604"/>
<organism evidence="4 5">
    <name type="scientific">Aspergillus ibericus CBS 121593</name>
    <dbReference type="NCBI Taxonomy" id="1448316"/>
    <lineage>
        <taxon>Eukaryota</taxon>
        <taxon>Fungi</taxon>
        <taxon>Dikarya</taxon>
        <taxon>Ascomycota</taxon>
        <taxon>Pezizomycotina</taxon>
        <taxon>Eurotiomycetes</taxon>
        <taxon>Eurotiomycetidae</taxon>
        <taxon>Eurotiales</taxon>
        <taxon>Aspergillaceae</taxon>
        <taxon>Aspergillus</taxon>
        <taxon>Aspergillus subgen. Circumdati</taxon>
    </lineage>
</organism>
<dbReference type="Proteomes" id="UP000249402">
    <property type="component" value="Unassembled WGS sequence"/>
</dbReference>
<evidence type="ECO:0000256" key="2">
    <source>
        <dbReference type="SAM" id="Phobius"/>
    </source>
</evidence>
<evidence type="ECO:0000313" key="5">
    <source>
        <dbReference type="Proteomes" id="UP000249402"/>
    </source>
</evidence>
<dbReference type="GeneID" id="37228278"/>
<name>A0A395GP18_9EURO</name>
<feature type="chain" id="PRO_5017255433" description="Integral membrane protein" evidence="3">
    <location>
        <begin position="20"/>
        <end position="485"/>
    </location>
</feature>
<feature type="region of interest" description="Disordered" evidence="1">
    <location>
        <begin position="172"/>
        <end position="191"/>
    </location>
</feature>
<feature type="compositionally biased region" description="Polar residues" evidence="1">
    <location>
        <begin position="472"/>
        <end position="485"/>
    </location>
</feature>
<sequence length="485" mass="54403">MYCQQRLVAFLYAVLGAISNTTQESPPETPYNATSGHAYLASCSSILTDTSEHLSINPTHGPEGPGCAVSLSSSVCWKAIPGAYTQRENRTNHAHDTHTAKPTFRLSLTIASSGEGPIDLHQCETMMEQLIFESPKYSIHNSIANARFLVPPQLEEAALQVYRMRRRLWQRKPQSENDKVEAEKVPQENPPTQGYRGILEYIISKMGHGMSRLKRSEQNTSSALLPLAPSKRQLPVQRDLYSLGPTCEDKICEENDWENICIPGAIPATKKDQCLMCYPRKHMALVQDYCQQQKYRELDIFYKTCALLGASIMGATLLYLLREIYRRLRMRYQFLQSMCRRSQLSGSTTTKPGLSSLIPGVPKAWREPRHVSNGTADNTGSFAASDTIIQQRFRRLGPFTKETRKRVQDIFDLESFEGYQHEPELGTKIPVLPRARNASLRKHATGSRSRTNLYSDGNGGPGGNGVEDTRTFSKPTPQQSYFGCG</sequence>
<accession>A0A395GP18</accession>
<feature type="compositionally biased region" description="Basic and acidic residues" evidence="1">
    <location>
        <begin position="173"/>
        <end position="186"/>
    </location>
</feature>
<keyword evidence="3" id="KW-0732">Signal</keyword>
<dbReference type="RefSeq" id="XP_025571452.1">
    <property type="nucleotide sequence ID" value="XM_025723413.1"/>
</dbReference>
<keyword evidence="2" id="KW-1133">Transmembrane helix</keyword>
<dbReference type="AlphaFoldDB" id="A0A395GP18"/>
<evidence type="ECO:0000256" key="3">
    <source>
        <dbReference type="SAM" id="SignalP"/>
    </source>
</evidence>
<keyword evidence="5" id="KW-1185">Reference proteome</keyword>
<dbReference type="OrthoDB" id="4224912at2759"/>
<dbReference type="EMBL" id="KZ824466">
    <property type="protein sequence ID" value="RAK97124.1"/>
    <property type="molecule type" value="Genomic_DNA"/>
</dbReference>
<feature type="region of interest" description="Disordered" evidence="1">
    <location>
        <begin position="440"/>
        <end position="485"/>
    </location>
</feature>
<reference evidence="4 5" key="1">
    <citation type="submission" date="2018-02" db="EMBL/GenBank/DDBJ databases">
        <title>The genomes of Aspergillus section Nigri reveals drivers in fungal speciation.</title>
        <authorList>
            <consortium name="DOE Joint Genome Institute"/>
            <person name="Vesth T.C."/>
            <person name="Nybo J."/>
            <person name="Theobald S."/>
            <person name="Brandl J."/>
            <person name="Frisvad J.C."/>
            <person name="Nielsen K.F."/>
            <person name="Lyhne E.K."/>
            <person name="Kogle M.E."/>
            <person name="Kuo A."/>
            <person name="Riley R."/>
            <person name="Clum A."/>
            <person name="Nolan M."/>
            <person name="Lipzen A."/>
            <person name="Salamov A."/>
            <person name="Henrissat B."/>
            <person name="Wiebenga A."/>
            <person name="De vries R.P."/>
            <person name="Grigoriev I.V."/>
            <person name="Mortensen U.H."/>
            <person name="Andersen M.R."/>
            <person name="Baker S.E."/>
        </authorList>
    </citation>
    <scope>NUCLEOTIDE SEQUENCE [LARGE SCALE GENOMIC DNA]</scope>
    <source>
        <strain evidence="4 5">CBS 121593</strain>
    </source>
</reference>
<feature type="signal peptide" evidence="3">
    <location>
        <begin position="1"/>
        <end position="19"/>
    </location>
</feature>
<proteinExistence type="predicted"/>
<evidence type="ECO:0008006" key="6">
    <source>
        <dbReference type="Google" id="ProtNLM"/>
    </source>
</evidence>
<evidence type="ECO:0000313" key="4">
    <source>
        <dbReference type="EMBL" id="RAK97124.1"/>
    </source>
</evidence>
<keyword evidence="2" id="KW-0812">Transmembrane</keyword>
<evidence type="ECO:0000256" key="1">
    <source>
        <dbReference type="SAM" id="MobiDB-lite"/>
    </source>
</evidence>
<dbReference type="STRING" id="1448316.A0A395GP18"/>
<keyword evidence="2" id="KW-0472">Membrane</keyword>